<feature type="transmembrane region" description="Helical" evidence="1">
    <location>
        <begin position="115"/>
        <end position="134"/>
    </location>
</feature>
<feature type="transmembrane region" description="Helical" evidence="1">
    <location>
        <begin position="141"/>
        <end position="162"/>
    </location>
</feature>
<evidence type="ECO:0000313" key="2">
    <source>
        <dbReference type="EMBL" id="KKN07953.1"/>
    </source>
</evidence>
<keyword evidence="1" id="KW-1133">Transmembrane helix</keyword>
<protein>
    <recommendedName>
        <fullName evidence="3">Prenyltransferase</fullName>
    </recommendedName>
</protein>
<name>A0A0F9QRU6_9ZZZZ</name>
<reference evidence="2" key="1">
    <citation type="journal article" date="2015" name="Nature">
        <title>Complex archaea that bridge the gap between prokaryotes and eukaryotes.</title>
        <authorList>
            <person name="Spang A."/>
            <person name="Saw J.H."/>
            <person name="Jorgensen S.L."/>
            <person name="Zaremba-Niedzwiedzka K."/>
            <person name="Martijn J."/>
            <person name="Lind A.E."/>
            <person name="van Eijk R."/>
            <person name="Schleper C."/>
            <person name="Guy L."/>
            <person name="Ettema T.J."/>
        </authorList>
    </citation>
    <scope>NUCLEOTIDE SEQUENCE</scope>
</reference>
<feature type="transmembrane region" description="Helical" evidence="1">
    <location>
        <begin position="238"/>
        <end position="257"/>
    </location>
</feature>
<feature type="transmembrane region" description="Helical" evidence="1">
    <location>
        <begin position="9"/>
        <end position="27"/>
    </location>
</feature>
<sequence length="299" mass="34287">MKIKEWLQVFRAQTAPLTVFTMFTAYMAGNWDIIFAIIIFFLAIAIHFASYGQNSLLDTVMGYDIDDPAKSHHPLVTGSIGHYIGHHVINAMVIMVVIISGIITLIITMTNGYQWSSYWSIFFLLLSIILGISYNTGMSKVSPLASTIFAFYIVSTVSWTWLLSHSTFGIIGLTLLAYYFILSYFLINWAGDIKDIGRPTPSNLLLRFKFVKHRVFGNNYEGEIPEINYDNLEYQNHFYLIYWLLKSIMLLLLFALVGIQVDLVIVIYLVGLFFISYVLFEKTITTTDRDKIVKYSLHL</sequence>
<evidence type="ECO:0000256" key="1">
    <source>
        <dbReference type="SAM" id="Phobius"/>
    </source>
</evidence>
<keyword evidence="1" id="KW-0812">Transmembrane</keyword>
<proteinExistence type="predicted"/>
<feature type="transmembrane region" description="Helical" evidence="1">
    <location>
        <begin position="263"/>
        <end position="280"/>
    </location>
</feature>
<gene>
    <name evidence="2" type="ORF">LCGC14_1061720</name>
</gene>
<keyword evidence="1" id="KW-0472">Membrane</keyword>
<feature type="transmembrane region" description="Helical" evidence="1">
    <location>
        <begin position="88"/>
        <end position="109"/>
    </location>
</feature>
<dbReference type="EMBL" id="LAZR01004511">
    <property type="protein sequence ID" value="KKN07953.1"/>
    <property type="molecule type" value="Genomic_DNA"/>
</dbReference>
<dbReference type="AlphaFoldDB" id="A0A0F9QRU6"/>
<comment type="caution">
    <text evidence="2">The sequence shown here is derived from an EMBL/GenBank/DDBJ whole genome shotgun (WGS) entry which is preliminary data.</text>
</comment>
<evidence type="ECO:0008006" key="3">
    <source>
        <dbReference type="Google" id="ProtNLM"/>
    </source>
</evidence>
<accession>A0A0F9QRU6</accession>
<feature type="transmembrane region" description="Helical" evidence="1">
    <location>
        <begin position="168"/>
        <end position="187"/>
    </location>
</feature>
<feature type="transmembrane region" description="Helical" evidence="1">
    <location>
        <begin position="33"/>
        <end position="51"/>
    </location>
</feature>
<organism evidence="2">
    <name type="scientific">marine sediment metagenome</name>
    <dbReference type="NCBI Taxonomy" id="412755"/>
    <lineage>
        <taxon>unclassified sequences</taxon>
        <taxon>metagenomes</taxon>
        <taxon>ecological metagenomes</taxon>
    </lineage>
</organism>